<organism evidence="3 4">
    <name type="scientific">Pseudonocardia oceani</name>
    <dbReference type="NCBI Taxonomy" id="2792013"/>
    <lineage>
        <taxon>Bacteria</taxon>
        <taxon>Bacillati</taxon>
        <taxon>Actinomycetota</taxon>
        <taxon>Actinomycetes</taxon>
        <taxon>Pseudonocardiales</taxon>
        <taxon>Pseudonocardiaceae</taxon>
        <taxon>Pseudonocardia</taxon>
    </lineage>
</organism>
<dbReference type="Proteomes" id="UP000694300">
    <property type="component" value="Unassembled WGS sequence"/>
</dbReference>
<keyword evidence="4" id="KW-1185">Reference proteome</keyword>
<dbReference type="InterPro" id="IPR052513">
    <property type="entry name" value="Thioester_dehydratase-like"/>
</dbReference>
<dbReference type="EMBL" id="JADQDF010000001">
    <property type="protein sequence ID" value="MBW0127653.1"/>
    <property type="molecule type" value="Genomic_DNA"/>
</dbReference>
<feature type="domain" description="ChsH2 C-terminal OB-fold" evidence="2">
    <location>
        <begin position="68"/>
        <end position="127"/>
    </location>
</feature>
<evidence type="ECO:0000313" key="3">
    <source>
        <dbReference type="EMBL" id="MBW0127653.1"/>
    </source>
</evidence>
<dbReference type="PANTHER" id="PTHR34075">
    <property type="entry name" value="BLR3430 PROTEIN"/>
    <property type="match status" value="1"/>
</dbReference>
<dbReference type="Pfam" id="PF01796">
    <property type="entry name" value="OB_ChsH2_C"/>
    <property type="match status" value="1"/>
</dbReference>
<dbReference type="InterPro" id="IPR002878">
    <property type="entry name" value="ChsH2_C"/>
</dbReference>
<accession>A0ABS6U606</accession>
<name>A0ABS6U606_9PSEU</name>
<dbReference type="PANTHER" id="PTHR34075:SF5">
    <property type="entry name" value="BLR3430 PROTEIN"/>
    <property type="match status" value="1"/>
</dbReference>
<reference evidence="3 4" key="1">
    <citation type="submission" date="2020-11" db="EMBL/GenBank/DDBJ databases">
        <title>Pseudonocardia abyssalis sp. nov. and Pseudonocardia oceani sp. nov., description and phylogenomic analysis of two novel actinomycetes isolated from the deep Southern Ocean.</title>
        <authorList>
            <person name="Parra J."/>
        </authorList>
    </citation>
    <scope>NUCLEOTIDE SEQUENCE [LARGE SCALE GENOMIC DNA]</scope>
    <source>
        <strain evidence="4">KRD185</strain>
    </source>
</reference>
<evidence type="ECO:0000313" key="4">
    <source>
        <dbReference type="Proteomes" id="UP000694300"/>
    </source>
</evidence>
<gene>
    <name evidence="3" type="ORF">I4I82_08145</name>
</gene>
<feature type="region of interest" description="Disordered" evidence="1">
    <location>
        <begin position="1"/>
        <end position="35"/>
    </location>
</feature>
<sequence>MVTEPIAARSGGTVTQPSAADPRPRVQAGPDGHRRVAGRRCTACAEVTAFDWPRCPACRGEVEPADFGPEGVVWSSTVVRIPVPGRVPPYSLAYVDLDDGPRVLAHVVDGSWPTAEAAPIGGRVRLVPPSPDGDVRVQLLGSGVSA</sequence>
<protein>
    <submittedName>
        <fullName evidence="3">OB-fold domain-containing protein</fullName>
    </submittedName>
</protein>
<evidence type="ECO:0000256" key="1">
    <source>
        <dbReference type="SAM" id="MobiDB-lite"/>
    </source>
</evidence>
<evidence type="ECO:0000259" key="2">
    <source>
        <dbReference type="Pfam" id="PF01796"/>
    </source>
</evidence>
<comment type="caution">
    <text evidence="3">The sequence shown here is derived from an EMBL/GenBank/DDBJ whole genome shotgun (WGS) entry which is preliminary data.</text>
</comment>
<proteinExistence type="predicted"/>